<dbReference type="InterPro" id="IPR011576">
    <property type="entry name" value="Pyridox_Oxase_N"/>
</dbReference>
<dbReference type="Gene3D" id="2.30.110.10">
    <property type="entry name" value="Electron Transport, Fmn-binding Protein, Chain A"/>
    <property type="match status" value="1"/>
</dbReference>
<accession>A0A382CQD2</accession>
<feature type="region of interest" description="Disordered" evidence="1">
    <location>
        <begin position="1"/>
        <end position="21"/>
    </location>
</feature>
<dbReference type="AlphaFoldDB" id="A0A382CQD2"/>
<feature type="domain" description="Pyridoxamine 5'-phosphate oxidase N-terminal" evidence="2">
    <location>
        <begin position="34"/>
        <end position="102"/>
    </location>
</feature>
<evidence type="ECO:0000259" key="2">
    <source>
        <dbReference type="Pfam" id="PF01243"/>
    </source>
</evidence>
<dbReference type="EMBL" id="UINC01035648">
    <property type="protein sequence ID" value="SVB28388.1"/>
    <property type="molecule type" value="Genomic_DNA"/>
</dbReference>
<dbReference type="PANTHER" id="PTHR42815">
    <property type="entry name" value="FAD-BINDING, PUTATIVE (AFU_ORTHOLOGUE AFUA_6G07600)-RELATED"/>
    <property type="match status" value="1"/>
</dbReference>
<gene>
    <name evidence="3" type="ORF">METZ01_LOCUS181242</name>
</gene>
<name>A0A382CQD2_9ZZZZ</name>
<proteinExistence type="predicted"/>
<dbReference type="PANTHER" id="PTHR42815:SF2">
    <property type="entry name" value="FAD-BINDING, PUTATIVE (AFU_ORTHOLOGUE AFUA_6G07600)-RELATED"/>
    <property type="match status" value="1"/>
</dbReference>
<protein>
    <recommendedName>
        <fullName evidence="2">Pyridoxamine 5'-phosphate oxidase N-terminal domain-containing protein</fullName>
    </recommendedName>
</protein>
<sequence>MKSDPNSVHTSFSTLRDMMGDPSELAVRKSIPRLDKHCREFIRRSPFVCIGTSNGEGKADVSPKGDPPGFVQVLDDQTLFIPDRPGNNRLDSMSNLVMNPAIA</sequence>
<evidence type="ECO:0000256" key="1">
    <source>
        <dbReference type="SAM" id="MobiDB-lite"/>
    </source>
</evidence>
<organism evidence="3">
    <name type="scientific">marine metagenome</name>
    <dbReference type="NCBI Taxonomy" id="408172"/>
    <lineage>
        <taxon>unclassified sequences</taxon>
        <taxon>metagenomes</taxon>
        <taxon>ecological metagenomes</taxon>
    </lineage>
</organism>
<dbReference type="Pfam" id="PF01243">
    <property type="entry name" value="PNPOx_N"/>
    <property type="match status" value="1"/>
</dbReference>
<evidence type="ECO:0000313" key="3">
    <source>
        <dbReference type="EMBL" id="SVB28388.1"/>
    </source>
</evidence>
<feature type="compositionally biased region" description="Polar residues" evidence="1">
    <location>
        <begin position="1"/>
        <end position="14"/>
    </location>
</feature>
<feature type="non-terminal residue" evidence="3">
    <location>
        <position position="103"/>
    </location>
</feature>
<dbReference type="SUPFAM" id="SSF50475">
    <property type="entry name" value="FMN-binding split barrel"/>
    <property type="match status" value="1"/>
</dbReference>
<reference evidence="3" key="1">
    <citation type="submission" date="2018-05" db="EMBL/GenBank/DDBJ databases">
        <authorList>
            <person name="Lanie J.A."/>
            <person name="Ng W.-L."/>
            <person name="Kazmierczak K.M."/>
            <person name="Andrzejewski T.M."/>
            <person name="Davidsen T.M."/>
            <person name="Wayne K.J."/>
            <person name="Tettelin H."/>
            <person name="Glass J.I."/>
            <person name="Rusch D."/>
            <person name="Podicherti R."/>
            <person name="Tsui H.-C.T."/>
            <person name="Winkler M.E."/>
        </authorList>
    </citation>
    <scope>NUCLEOTIDE SEQUENCE</scope>
</reference>
<dbReference type="InterPro" id="IPR012349">
    <property type="entry name" value="Split_barrel_FMN-bd"/>
</dbReference>